<name>A0ABV2YRB3_9ACTN</name>
<organism evidence="3 4">
    <name type="scientific">Streptomyces fragilis</name>
    <dbReference type="NCBI Taxonomy" id="67301"/>
    <lineage>
        <taxon>Bacteria</taxon>
        <taxon>Bacillati</taxon>
        <taxon>Actinomycetota</taxon>
        <taxon>Actinomycetes</taxon>
        <taxon>Kitasatosporales</taxon>
        <taxon>Streptomycetaceae</taxon>
        <taxon>Streptomyces</taxon>
    </lineage>
</organism>
<feature type="compositionally biased region" description="Low complexity" evidence="1">
    <location>
        <begin position="117"/>
        <end position="135"/>
    </location>
</feature>
<gene>
    <name evidence="3" type="ORF">AB0E65_29355</name>
</gene>
<feature type="region of interest" description="Disordered" evidence="1">
    <location>
        <begin position="1"/>
        <end position="64"/>
    </location>
</feature>
<keyword evidence="2" id="KW-1133">Transmembrane helix</keyword>
<keyword evidence="2" id="KW-0812">Transmembrane</keyword>
<feature type="compositionally biased region" description="Basic and acidic residues" evidence="1">
    <location>
        <begin position="1"/>
        <end position="18"/>
    </location>
</feature>
<comment type="caution">
    <text evidence="3">The sequence shown here is derived from an EMBL/GenBank/DDBJ whole genome shotgun (WGS) entry which is preliminary data.</text>
</comment>
<feature type="region of interest" description="Disordered" evidence="1">
    <location>
        <begin position="333"/>
        <end position="354"/>
    </location>
</feature>
<accession>A0ABV2YRB3</accession>
<evidence type="ECO:0000256" key="1">
    <source>
        <dbReference type="SAM" id="MobiDB-lite"/>
    </source>
</evidence>
<proteinExistence type="predicted"/>
<evidence type="ECO:0000313" key="3">
    <source>
        <dbReference type="EMBL" id="MEU3558282.1"/>
    </source>
</evidence>
<feature type="transmembrane region" description="Helical" evidence="2">
    <location>
        <begin position="72"/>
        <end position="89"/>
    </location>
</feature>
<dbReference type="RefSeq" id="WP_108952519.1">
    <property type="nucleotide sequence ID" value="NZ_BEVZ01000002.1"/>
</dbReference>
<sequence>MSEHLSDEELARFLRESAEGTAADAPKEPSARARMVTARLREQEARGELPQGWRTPADLGGHRRRAARHRRVKAALAGVVVLGLAVLALNPSLLPGHPWGDGPATGDPATARRLPAETAAPTAAPGAAPGAATLEDPFAGSPAARWQEGAESVVMPPAKATGVFSRQQVARALEGTRTLLVDANVAPATLRGAQPKAALGVLDPLQPELLDDLRTSLRDPGEEDNPLLLFSRFDPEETRVVGDRVRARGRTTLEEGERGALSITADYTFVYPVTRADEDSTEVTRAVVRRVLRLEMPDPERVVATPGKLMIKRYDSQWSNGGCGTADGWAHPEFPSDPHGAAPSGGATVDPYDRSGAVGAGGECGVFSRI</sequence>
<keyword evidence="2" id="KW-0472">Membrane</keyword>
<protein>
    <submittedName>
        <fullName evidence="3">Uncharacterized protein</fullName>
    </submittedName>
</protein>
<evidence type="ECO:0000256" key="2">
    <source>
        <dbReference type="SAM" id="Phobius"/>
    </source>
</evidence>
<evidence type="ECO:0000313" key="4">
    <source>
        <dbReference type="Proteomes" id="UP001550850"/>
    </source>
</evidence>
<reference evidence="3 4" key="1">
    <citation type="submission" date="2024-06" db="EMBL/GenBank/DDBJ databases">
        <title>The Natural Products Discovery Center: Release of the First 8490 Sequenced Strains for Exploring Actinobacteria Biosynthetic Diversity.</title>
        <authorList>
            <person name="Kalkreuter E."/>
            <person name="Kautsar S.A."/>
            <person name="Yang D."/>
            <person name="Bader C.D."/>
            <person name="Teijaro C.N."/>
            <person name="Fluegel L."/>
            <person name="Davis C.M."/>
            <person name="Simpson J.R."/>
            <person name="Lauterbach L."/>
            <person name="Steele A.D."/>
            <person name="Gui C."/>
            <person name="Meng S."/>
            <person name="Li G."/>
            <person name="Viehrig K."/>
            <person name="Ye F."/>
            <person name="Su P."/>
            <person name="Kiefer A.F."/>
            <person name="Nichols A."/>
            <person name="Cepeda A.J."/>
            <person name="Yan W."/>
            <person name="Fan B."/>
            <person name="Jiang Y."/>
            <person name="Adhikari A."/>
            <person name="Zheng C.-J."/>
            <person name="Schuster L."/>
            <person name="Cowan T.M."/>
            <person name="Smanski M.J."/>
            <person name="Chevrette M.G."/>
            <person name="De Carvalho L.P.S."/>
            <person name="Shen B."/>
        </authorList>
    </citation>
    <scope>NUCLEOTIDE SEQUENCE [LARGE SCALE GENOMIC DNA]</scope>
    <source>
        <strain evidence="3 4">NPDC038104</strain>
    </source>
</reference>
<feature type="region of interest" description="Disordered" evidence="1">
    <location>
        <begin position="117"/>
        <end position="138"/>
    </location>
</feature>
<dbReference type="EMBL" id="JBEZUR010000094">
    <property type="protein sequence ID" value="MEU3558282.1"/>
    <property type="molecule type" value="Genomic_DNA"/>
</dbReference>
<dbReference type="Proteomes" id="UP001550850">
    <property type="component" value="Unassembled WGS sequence"/>
</dbReference>
<keyword evidence="4" id="KW-1185">Reference proteome</keyword>